<feature type="region of interest" description="Disordered" evidence="5">
    <location>
        <begin position="289"/>
        <end position="316"/>
    </location>
</feature>
<dbReference type="SUPFAM" id="SSF46785">
    <property type="entry name" value="Winged helix' DNA-binding domain"/>
    <property type="match status" value="1"/>
</dbReference>
<dbReference type="RefSeq" id="WP_343981513.1">
    <property type="nucleotide sequence ID" value="NZ_BAAAHK010000020.1"/>
</dbReference>
<organism evidence="7 8">
    <name type="scientific">Kribbella koreensis</name>
    <dbReference type="NCBI Taxonomy" id="57909"/>
    <lineage>
        <taxon>Bacteria</taxon>
        <taxon>Bacillati</taxon>
        <taxon>Actinomycetota</taxon>
        <taxon>Actinomycetes</taxon>
        <taxon>Propionibacteriales</taxon>
        <taxon>Kribbellaceae</taxon>
        <taxon>Kribbella</taxon>
    </lineage>
</organism>
<dbReference type="InterPro" id="IPR005119">
    <property type="entry name" value="LysR_subst-bd"/>
</dbReference>
<dbReference type="Gene3D" id="3.40.190.10">
    <property type="entry name" value="Periplasmic binding protein-like II"/>
    <property type="match status" value="2"/>
</dbReference>
<dbReference type="PANTHER" id="PTHR30346">
    <property type="entry name" value="TRANSCRIPTIONAL DUAL REGULATOR HCAR-RELATED"/>
    <property type="match status" value="1"/>
</dbReference>
<dbReference type="SUPFAM" id="SSF53850">
    <property type="entry name" value="Periplasmic binding protein-like II"/>
    <property type="match status" value="1"/>
</dbReference>
<dbReference type="PROSITE" id="PS50931">
    <property type="entry name" value="HTH_LYSR"/>
    <property type="match status" value="1"/>
</dbReference>
<keyword evidence="3" id="KW-0238">DNA-binding</keyword>
<proteinExistence type="inferred from homology"/>
<gene>
    <name evidence="7" type="ORF">GCM10009554_73640</name>
</gene>
<feature type="domain" description="HTH lysR-type" evidence="6">
    <location>
        <begin position="1"/>
        <end position="58"/>
    </location>
</feature>
<accession>A0ABN1RLQ4</accession>
<sequence>MDLDAVRTFVAAAAAGKFQDAADDLGITQQAVSKRIAALESHLGVKLFTRTARGARLTVDGQTFLPHAQALLTAEQQALASVKPGNRPLRVDVIGGFLAPAVLVRDFHRAHPTVALDIVNLPNGTTAVEAVREGTIDATFRALHNPIGDELSSTRVFDEPLQLLTGPAHPQADAKSLSPADLKDQTIWMPGNIAGSEWAAYYDELATAFGFTIDTAGPNFGLDSLLDALAEAPTRATFVGQLTRFRWPAAYDLRRIDLHNPTPVYPHSLIWRTTNPHPALTTLHTHLLRHPHPRTPTPTASGPTQPTPTWPPRRPI</sequence>
<dbReference type="Gene3D" id="1.10.10.10">
    <property type="entry name" value="Winged helix-like DNA-binding domain superfamily/Winged helix DNA-binding domain"/>
    <property type="match status" value="1"/>
</dbReference>
<dbReference type="Pfam" id="PF00126">
    <property type="entry name" value="HTH_1"/>
    <property type="match status" value="1"/>
</dbReference>
<evidence type="ECO:0000313" key="7">
    <source>
        <dbReference type="EMBL" id="GAA0959649.1"/>
    </source>
</evidence>
<keyword evidence="8" id="KW-1185">Reference proteome</keyword>
<dbReference type="InterPro" id="IPR036388">
    <property type="entry name" value="WH-like_DNA-bd_sf"/>
</dbReference>
<dbReference type="PANTHER" id="PTHR30346:SF0">
    <property type="entry name" value="HCA OPERON TRANSCRIPTIONAL ACTIVATOR HCAR"/>
    <property type="match status" value="1"/>
</dbReference>
<dbReference type="EMBL" id="BAAAHK010000020">
    <property type="protein sequence ID" value="GAA0959649.1"/>
    <property type="molecule type" value="Genomic_DNA"/>
</dbReference>
<protein>
    <submittedName>
        <fullName evidence="7">LysR family transcriptional regulator</fullName>
    </submittedName>
</protein>
<keyword evidence="2" id="KW-0805">Transcription regulation</keyword>
<dbReference type="InterPro" id="IPR000847">
    <property type="entry name" value="LysR_HTH_N"/>
</dbReference>
<comment type="caution">
    <text evidence="7">The sequence shown here is derived from an EMBL/GenBank/DDBJ whole genome shotgun (WGS) entry which is preliminary data.</text>
</comment>
<evidence type="ECO:0000256" key="5">
    <source>
        <dbReference type="SAM" id="MobiDB-lite"/>
    </source>
</evidence>
<dbReference type="Proteomes" id="UP001500542">
    <property type="component" value="Unassembled WGS sequence"/>
</dbReference>
<evidence type="ECO:0000313" key="8">
    <source>
        <dbReference type="Proteomes" id="UP001500542"/>
    </source>
</evidence>
<feature type="compositionally biased region" description="Pro residues" evidence="5">
    <location>
        <begin position="305"/>
        <end position="316"/>
    </location>
</feature>
<dbReference type="PRINTS" id="PR00039">
    <property type="entry name" value="HTHLYSR"/>
</dbReference>
<evidence type="ECO:0000259" key="6">
    <source>
        <dbReference type="PROSITE" id="PS50931"/>
    </source>
</evidence>
<reference evidence="7 8" key="1">
    <citation type="journal article" date="2019" name="Int. J. Syst. Evol. Microbiol.">
        <title>The Global Catalogue of Microorganisms (GCM) 10K type strain sequencing project: providing services to taxonomists for standard genome sequencing and annotation.</title>
        <authorList>
            <consortium name="The Broad Institute Genomics Platform"/>
            <consortium name="The Broad Institute Genome Sequencing Center for Infectious Disease"/>
            <person name="Wu L."/>
            <person name="Ma J."/>
        </authorList>
    </citation>
    <scope>NUCLEOTIDE SEQUENCE [LARGE SCALE GENOMIC DNA]</scope>
    <source>
        <strain evidence="7 8">JCM 10977</strain>
    </source>
</reference>
<evidence type="ECO:0000256" key="1">
    <source>
        <dbReference type="ARBA" id="ARBA00009437"/>
    </source>
</evidence>
<evidence type="ECO:0000256" key="3">
    <source>
        <dbReference type="ARBA" id="ARBA00023125"/>
    </source>
</evidence>
<dbReference type="InterPro" id="IPR036390">
    <property type="entry name" value="WH_DNA-bd_sf"/>
</dbReference>
<evidence type="ECO:0000256" key="2">
    <source>
        <dbReference type="ARBA" id="ARBA00023015"/>
    </source>
</evidence>
<dbReference type="Pfam" id="PF03466">
    <property type="entry name" value="LysR_substrate"/>
    <property type="match status" value="1"/>
</dbReference>
<keyword evidence="4" id="KW-0804">Transcription</keyword>
<evidence type="ECO:0000256" key="4">
    <source>
        <dbReference type="ARBA" id="ARBA00023163"/>
    </source>
</evidence>
<comment type="similarity">
    <text evidence="1">Belongs to the LysR transcriptional regulatory family.</text>
</comment>
<name>A0ABN1RLQ4_9ACTN</name>